<name>A0A6J4UIM4_9BACT</name>
<evidence type="ECO:0000256" key="1">
    <source>
        <dbReference type="SAM" id="MobiDB-lite"/>
    </source>
</evidence>
<feature type="region of interest" description="Disordered" evidence="1">
    <location>
        <begin position="1"/>
        <end position="50"/>
    </location>
</feature>
<sequence>CRSSRSHGRAEGLNDRPGAGTRPGNDDKGDGRMAVPLPDTATCRVRSRSP</sequence>
<organism evidence="2">
    <name type="scientific">uncultured Thermomicrobiales bacterium</name>
    <dbReference type="NCBI Taxonomy" id="1645740"/>
    <lineage>
        <taxon>Bacteria</taxon>
        <taxon>Pseudomonadati</taxon>
        <taxon>Thermomicrobiota</taxon>
        <taxon>Thermomicrobia</taxon>
        <taxon>Thermomicrobiales</taxon>
        <taxon>environmental samples</taxon>
    </lineage>
</organism>
<evidence type="ECO:0000313" key="2">
    <source>
        <dbReference type="EMBL" id="CAA9551847.1"/>
    </source>
</evidence>
<gene>
    <name evidence="2" type="ORF">AVDCRST_MAG49-1857</name>
</gene>
<accession>A0A6J4UIM4</accession>
<dbReference type="AlphaFoldDB" id="A0A6J4UIM4"/>
<reference evidence="2" key="1">
    <citation type="submission" date="2020-02" db="EMBL/GenBank/DDBJ databases">
        <authorList>
            <person name="Meier V. D."/>
        </authorList>
    </citation>
    <scope>NUCLEOTIDE SEQUENCE</scope>
    <source>
        <strain evidence="2">AVDCRST_MAG49</strain>
    </source>
</reference>
<feature type="non-terminal residue" evidence="2">
    <location>
        <position position="50"/>
    </location>
</feature>
<proteinExistence type="predicted"/>
<protein>
    <submittedName>
        <fullName evidence="2">Uncharacterized protein</fullName>
    </submittedName>
</protein>
<feature type="non-terminal residue" evidence="2">
    <location>
        <position position="1"/>
    </location>
</feature>
<dbReference type="EMBL" id="CADCWG010000124">
    <property type="protein sequence ID" value="CAA9551847.1"/>
    <property type="molecule type" value="Genomic_DNA"/>
</dbReference>